<dbReference type="PANTHER" id="PTHR43272:SF33">
    <property type="entry name" value="AMP-BINDING DOMAIN-CONTAINING PROTEIN-RELATED"/>
    <property type="match status" value="1"/>
</dbReference>
<dbReference type="GO" id="GO:0004467">
    <property type="term" value="F:long-chain fatty acid-CoA ligase activity"/>
    <property type="evidence" value="ECO:0007669"/>
    <property type="project" value="TreeGrafter"/>
</dbReference>
<keyword evidence="5" id="KW-1185">Reference proteome</keyword>
<dbReference type="OrthoDB" id="9803968at2"/>
<dbReference type="PATRIC" id="fig|1409788.3.peg.3003"/>
<dbReference type="STRING" id="1409788.NC99_29200"/>
<dbReference type="AlphaFoldDB" id="A0A0L8V731"/>
<keyword evidence="4" id="KW-0436">Ligase</keyword>
<keyword evidence="1" id="KW-0547">Nucleotide-binding</keyword>
<protein>
    <submittedName>
        <fullName evidence="4">Long-chain fatty acid--CoA ligase</fullName>
    </submittedName>
</protein>
<feature type="domain" description="AMP-dependent synthetase/ligase" evidence="3">
    <location>
        <begin position="8"/>
        <end position="440"/>
    </location>
</feature>
<evidence type="ECO:0000313" key="4">
    <source>
        <dbReference type="EMBL" id="KOH44249.1"/>
    </source>
</evidence>
<gene>
    <name evidence="4" type="ORF">NC99_29200</name>
</gene>
<dbReference type="GO" id="GO:0016020">
    <property type="term" value="C:membrane"/>
    <property type="evidence" value="ECO:0007669"/>
    <property type="project" value="TreeGrafter"/>
</dbReference>
<dbReference type="Gene3D" id="3.40.50.12780">
    <property type="entry name" value="N-terminal domain of ligase-like"/>
    <property type="match status" value="1"/>
</dbReference>
<reference evidence="5" key="1">
    <citation type="submission" date="2015-07" db="EMBL/GenBank/DDBJ databases">
        <title>Genome sequencing of Sunxiuqinia dokdonensis strain SK.</title>
        <authorList>
            <person name="Ahn S."/>
            <person name="Kim B.-C."/>
        </authorList>
    </citation>
    <scope>NUCLEOTIDE SEQUENCE [LARGE SCALE GENOMIC DNA]</scope>
    <source>
        <strain evidence="5">SK</strain>
    </source>
</reference>
<evidence type="ECO:0000313" key="5">
    <source>
        <dbReference type="Proteomes" id="UP000036958"/>
    </source>
</evidence>
<proteinExistence type="predicted"/>
<dbReference type="Proteomes" id="UP000036958">
    <property type="component" value="Unassembled WGS sequence"/>
</dbReference>
<accession>A0A0L8V731</accession>
<dbReference type="Pfam" id="PF00501">
    <property type="entry name" value="AMP-binding"/>
    <property type="match status" value="1"/>
</dbReference>
<evidence type="ECO:0000259" key="3">
    <source>
        <dbReference type="Pfam" id="PF00501"/>
    </source>
</evidence>
<evidence type="ECO:0000256" key="1">
    <source>
        <dbReference type="ARBA" id="ARBA00022741"/>
    </source>
</evidence>
<name>A0A0L8V731_9BACT</name>
<dbReference type="RefSeq" id="WP_053184549.1">
    <property type="nucleotide sequence ID" value="NZ_LGIA01000167.1"/>
</dbReference>
<dbReference type="InterPro" id="IPR000873">
    <property type="entry name" value="AMP-dep_synth/lig_dom"/>
</dbReference>
<evidence type="ECO:0000256" key="2">
    <source>
        <dbReference type="ARBA" id="ARBA00022840"/>
    </source>
</evidence>
<organism evidence="4 5">
    <name type="scientific">Sunxiuqinia dokdonensis</name>
    <dbReference type="NCBI Taxonomy" id="1409788"/>
    <lineage>
        <taxon>Bacteria</taxon>
        <taxon>Pseudomonadati</taxon>
        <taxon>Bacteroidota</taxon>
        <taxon>Bacteroidia</taxon>
        <taxon>Marinilabiliales</taxon>
        <taxon>Prolixibacteraceae</taxon>
        <taxon>Sunxiuqinia</taxon>
    </lineage>
</organism>
<keyword evidence="2" id="KW-0067">ATP-binding</keyword>
<sequence>MKTIIELFETSVKNYGENIYLWEKKQGKYEGTTYRQTREEVLQLAAGFLSIGIEKGDRIGLVSEGRNQWIISELGMLYAGAVNVPMSVKLDEASELKFRLSHSGARMVIVSKGQATKIEAIRDEVPTLEKIIYLDKKDDLGENDLYYDDIIAKGKKFLKKNQAKLEAVYQNILPNDLANISYTSGTTADPKGIMLSHLNYAANTIQSNTLMDITSDWKTLAFLPWDHSFAHTACLYCFMYNGASIASLEVGSTPMETLKNIPKNIKEIQPNILMSVPAVAKNFRKGIETGIRQKGKTAEKLFNHALSVAYKYNGFGHDRGKGMRFIYKPLLAFYDKILFSKIREGFGGNLKLFIGGGALLDIELQRFFFAVGMPMCQGYGLSEASPVISSNALHAIKFGSSGKPVKYMELKIVDDTGQELPVGQKGEIIIKGDNVMLGYWKNPQATADTIRDGWLHTGDMGYVDQDGFLYVLGRFKSLLIGNDGEKFSPEGIEEALIDQSKFIDQCMLYNNQNPYTSGMIVPNISAINAELKHKGITPGSDEGHEESIKILWAELNKYRPGGEYENQFPQRWLPATVVILPEAFTEKNHLLNSLMKMVRGKINEHFAEELAFLYTPEAKNMINERNIDAVRKWNS</sequence>
<dbReference type="PANTHER" id="PTHR43272">
    <property type="entry name" value="LONG-CHAIN-FATTY-ACID--COA LIGASE"/>
    <property type="match status" value="1"/>
</dbReference>
<dbReference type="InterPro" id="IPR042099">
    <property type="entry name" value="ANL_N_sf"/>
</dbReference>
<dbReference type="EMBL" id="LGIA01000167">
    <property type="protein sequence ID" value="KOH44249.1"/>
    <property type="molecule type" value="Genomic_DNA"/>
</dbReference>
<comment type="caution">
    <text evidence="4">The sequence shown here is derived from an EMBL/GenBank/DDBJ whole genome shotgun (WGS) entry which is preliminary data.</text>
</comment>
<dbReference type="SUPFAM" id="SSF56801">
    <property type="entry name" value="Acetyl-CoA synthetase-like"/>
    <property type="match status" value="1"/>
</dbReference>
<dbReference type="GO" id="GO:0005524">
    <property type="term" value="F:ATP binding"/>
    <property type="evidence" value="ECO:0007669"/>
    <property type="project" value="UniProtKB-KW"/>
</dbReference>